<organism evidence="2 3">
    <name type="scientific">Tetrabaena socialis</name>
    <dbReference type="NCBI Taxonomy" id="47790"/>
    <lineage>
        <taxon>Eukaryota</taxon>
        <taxon>Viridiplantae</taxon>
        <taxon>Chlorophyta</taxon>
        <taxon>core chlorophytes</taxon>
        <taxon>Chlorophyceae</taxon>
        <taxon>CS clade</taxon>
        <taxon>Chlamydomonadales</taxon>
        <taxon>Tetrabaenaceae</taxon>
        <taxon>Tetrabaena</taxon>
    </lineage>
</organism>
<comment type="caution">
    <text evidence="2">The sequence shown here is derived from an EMBL/GenBank/DDBJ whole genome shotgun (WGS) entry which is preliminary data.</text>
</comment>
<evidence type="ECO:0000313" key="2">
    <source>
        <dbReference type="EMBL" id="PNH05453.1"/>
    </source>
</evidence>
<proteinExistence type="predicted"/>
<protein>
    <submittedName>
        <fullName evidence="2">Uncharacterized protein</fullName>
    </submittedName>
</protein>
<evidence type="ECO:0000256" key="1">
    <source>
        <dbReference type="SAM" id="MobiDB-lite"/>
    </source>
</evidence>
<feature type="region of interest" description="Disordered" evidence="1">
    <location>
        <begin position="1"/>
        <end position="71"/>
    </location>
</feature>
<dbReference type="EMBL" id="PGGS01000304">
    <property type="protein sequence ID" value="PNH05453.1"/>
    <property type="molecule type" value="Genomic_DNA"/>
</dbReference>
<dbReference type="AlphaFoldDB" id="A0A2J7ZYV9"/>
<reference evidence="2 3" key="1">
    <citation type="journal article" date="2017" name="Mol. Biol. Evol.">
        <title>The 4-celled Tetrabaena socialis nuclear genome reveals the essential components for genetic control of cell number at the origin of multicellularity in the volvocine lineage.</title>
        <authorList>
            <person name="Featherston J."/>
            <person name="Arakaki Y."/>
            <person name="Hanschen E.R."/>
            <person name="Ferris P.J."/>
            <person name="Michod R.E."/>
            <person name="Olson B.J.S.C."/>
            <person name="Nozaki H."/>
            <person name="Durand P.M."/>
        </authorList>
    </citation>
    <scope>NUCLEOTIDE SEQUENCE [LARGE SCALE GENOMIC DNA]</scope>
    <source>
        <strain evidence="2 3">NIES-571</strain>
    </source>
</reference>
<evidence type="ECO:0000313" key="3">
    <source>
        <dbReference type="Proteomes" id="UP000236333"/>
    </source>
</evidence>
<sequence>MAAAVKVEASPGRPSAHQGAAATAPARESAGGSREVTLEGSMEGGGCPPPGFVGGWRWQAAGGPGRANLRK</sequence>
<name>A0A2J7ZYV9_9CHLO</name>
<dbReference type="Proteomes" id="UP000236333">
    <property type="component" value="Unassembled WGS sequence"/>
</dbReference>
<accession>A0A2J7ZYV9</accession>
<keyword evidence="3" id="KW-1185">Reference proteome</keyword>
<gene>
    <name evidence="2" type="ORF">TSOC_008277</name>
</gene>